<evidence type="ECO:0000313" key="10">
    <source>
        <dbReference type="Proteomes" id="UP000245362"/>
    </source>
</evidence>
<evidence type="ECO:0000259" key="7">
    <source>
        <dbReference type="PROSITE" id="PS50111"/>
    </source>
</evidence>
<dbReference type="GO" id="GO:0006935">
    <property type="term" value="P:chemotaxis"/>
    <property type="evidence" value="ECO:0007669"/>
    <property type="project" value="UniProtKB-ARBA"/>
</dbReference>
<dbReference type="Proteomes" id="UP000245362">
    <property type="component" value="Unassembled WGS sequence"/>
</dbReference>
<dbReference type="PANTHER" id="PTHR32089:SF120">
    <property type="entry name" value="METHYL-ACCEPTING CHEMOTAXIS PROTEIN TLPQ"/>
    <property type="match status" value="1"/>
</dbReference>
<evidence type="ECO:0000256" key="6">
    <source>
        <dbReference type="SAM" id="Phobius"/>
    </source>
</evidence>
<keyword evidence="6" id="KW-1133">Transmembrane helix</keyword>
<gene>
    <name evidence="9" type="ORF">DI392_00020</name>
</gene>
<dbReference type="PROSITE" id="PS50111">
    <property type="entry name" value="CHEMOTAXIS_TRANSDUC_2"/>
    <property type="match status" value="1"/>
</dbReference>
<dbReference type="SMART" id="SM00283">
    <property type="entry name" value="MA"/>
    <property type="match status" value="1"/>
</dbReference>
<comment type="similarity">
    <text evidence="3">Belongs to the methyl-accepting chemotaxis (MCP) protein family.</text>
</comment>
<dbReference type="OrthoDB" id="9765776at2"/>
<evidence type="ECO:0000256" key="2">
    <source>
        <dbReference type="ARBA" id="ARBA00023224"/>
    </source>
</evidence>
<keyword evidence="10" id="KW-1185">Reference proteome</keyword>
<dbReference type="GO" id="GO:0016020">
    <property type="term" value="C:membrane"/>
    <property type="evidence" value="ECO:0007669"/>
    <property type="project" value="UniProtKB-SubCell"/>
</dbReference>
<keyword evidence="6" id="KW-0812">Transmembrane</keyword>
<dbReference type="InterPro" id="IPR003660">
    <property type="entry name" value="HAMP_dom"/>
</dbReference>
<comment type="subcellular location">
    <subcellularLocation>
        <location evidence="1">Membrane</location>
    </subcellularLocation>
</comment>
<dbReference type="PROSITE" id="PS50885">
    <property type="entry name" value="HAMP"/>
    <property type="match status" value="1"/>
</dbReference>
<keyword evidence="6" id="KW-0472">Membrane</keyword>
<evidence type="ECO:0000256" key="5">
    <source>
        <dbReference type="SAM" id="MobiDB-lite"/>
    </source>
</evidence>
<accession>A0A2U3BD63</accession>
<dbReference type="RefSeq" id="WP_109317868.1">
    <property type="nucleotide sequence ID" value="NZ_QFWT01000001.1"/>
</dbReference>
<reference evidence="9 10" key="1">
    <citation type="submission" date="2018-05" db="EMBL/GenBank/DDBJ databases">
        <title>Vibrio limimaris sp. nov., isolated from marine sediment.</title>
        <authorList>
            <person name="Li C.-M."/>
        </authorList>
    </citation>
    <scope>NUCLEOTIDE SEQUENCE [LARGE SCALE GENOMIC DNA]</scope>
    <source>
        <strain evidence="9 10">E4404</strain>
    </source>
</reference>
<dbReference type="Pfam" id="PF00015">
    <property type="entry name" value="MCPsignal"/>
    <property type="match status" value="1"/>
</dbReference>
<evidence type="ECO:0000256" key="3">
    <source>
        <dbReference type="ARBA" id="ARBA00029447"/>
    </source>
</evidence>
<dbReference type="InterPro" id="IPR004089">
    <property type="entry name" value="MCPsignal_dom"/>
</dbReference>
<comment type="caution">
    <text evidence="9">The sequence shown here is derived from an EMBL/GenBank/DDBJ whole genome shotgun (WGS) entry which is preliminary data.</text>
</comment>
<organism evidence="9 10">
    <name type="scientific">Vibrio albus</name>
    <dbReference type="NCBI Taxonomy" id="2200953"/>
    <lineage>
        <taxon>Bacteria</taxon>
        <taxon>Pseudomonadati</taxon>
        <taxon>Pseudomonadota</taxon>
        <taxon>Gammaproteobacteria</taxon>
        <taxon>Vibrionales</taxon>
        <taxon>Vibrionaceae</taxon>
        <taxon>Vibrio</taxon>
    </lineage>
</organism>
<keyword evidence="2 4" id="KW-0807">Transducer</keyword>
<evidence type="ECO:0000256" key="1">
    <source>
        <dbReference type="ARBA" id="ARBA00004370"/>
    </source>
</evidence>
<evidence type="ECO:0000259" key="8">
    <source>
        <dbReference type="PROSITE" id="PS50885"/>
    </source>
</evidence>
<feature type="compositionally biased region" description="Polar residues" evidence="5">
    <location>
        <begin position="624"/>
        <end position="643"/>
    </location>
</feature>
<dbReference type="PROSITE" id="PS51419">
    <property type="entry name" value="RAB"/>
    <property type="match status" value="1"/>
</dbReference>
<dbReference type="EMBL" id="QFWT01000001">
    <property type="protein sequence ID" value="PWI34713.1"/>
    <property type="molecule type" value="Genomic_DNA"/>
</dbReference>
<feature type="transmembrane region" description="Helical" evidence="6">
    <location>
        <begin position="321"/>
        <end position="345"/>
    </location>
</feature>
<dbReference type="AlphaFoldDB" id="A0A2U3BD63"/>
<dbReference type="SUPFAM" id="SSF58104">
    <property type="entry name" value="Methyl-accepting chemotaxis protein (MCP) signaling domain"/>
    <property type="match status" value="1"/>
</dbReference>
<protein>
    <submittedName>
        <fullName evidence="9">Methyl-accepting chemotaxis protein</fullName>
    </submittedName>
</protein>
<evidence type="ECO:0000313" key="9">
    <source>
        <dbReference type="EMBL" id="PWI34713.1"/>
    </source>
</evidence>
<name>A0A2U3BD63_9VIBR</name>
<feature type="domain" description="Methyl-accepting transducer" evidence="7">
    <location>
        <begin position="400"/>
        <end position="636"/>
    </location>
</feature>
<feature type="domain" description="HAMP" evidence="8">
    <location>
        <begin position="343"/>
        <end position="395"/>
    </location>
</feature>
<feature type="region of interest" description="Disordered" evidence="5">
    <location>
        <begin position="622"/>
        <end position="648"/>
    </location>
</feature>
<sequence>MSKSQNKSFSLSLTQTLSAIFIAIIILVLAQSVLTARGINKVGDGFEQLSRKALPLAMNNAQLTQNVLEEVKLLNQGMQSHSSEELAAVMTSVDRLSEVAKSDIKLFEQFSETVSHEQRELLKQKISQLSAISTKLLENQSQNITMEKKLDEELPGFKYGLNSIGPEMSRVASFLALGNPESTDAANRFVANASAMERAFLSLLMQTDLKKARDNYRSIRTSISGIELAYDDFAEWHPDVKDFASLVAPYKMVREGVGSNGILQLVMSRLELMNAQKQELAAAALLADETIAILNGISGSAKKLIEEKEATVNQTISNISMLSVATTAFMVILVLGSGVFLSLWINKGLKNITRQLALLTEHNLAEQAKIIGPYEMKEIAAKLNLVIESTHESIAMVTRNCETLYKTAEISYNAAEETDKSLSEQNDALSNIASTVEQLESSIREIAQVTSESYSESQVAVDFAGQGTTVIEQNTARLESLEKTLGSNEESMSELDQNVSQISAMVDLISGIAENTNLLALNAAIEAARAGEQGRGFAVVADEVRKLAKDTSEQTANIRGMMAELVQAAERSKQSVTESREEMIAAMSFNEQVKESFNNIEQAINHIKQRVEQVSVATEEQERATANVSESLSHISEQGGQTKRQLESMIENSEQVAEIAGHQQAMLHKYKL</sequence>
<dbReference type="Gene3D" id="1.10.287.950">
    <property type="entry name" value="Methyl-accepting chemotaxis protein"/>
    <property type="match status" value="1"/>
</dbReference>
<proteinExistence type="inferred from homology"/>
<evidence type="ECO:0000256" key="4">
    <source>
        <dbReference type="PROSITE-ProRule" id="PRU00284"/>
    </source>
</evidence>
<dbReference type="GO" id="GO:0007165">
    <property type="term" value="P:signal transduction"/>
    <property type="evidence" value="ECO:0007669"/>
    <property type="project" value="UniProtKB-KW"/>
</dbReference>
<dbReference type="PANTHER" id="PTHR32089">
    <property type="entry name" value="METHYL-ACCEPTING CHEMOTAXIS PROTEIN MCPB"/>
    <property type="match status" value="1"/>
</dbReference>